<dbReference type="Gene3D" id="2.60.120.200">
    <property type="match status" value="1"/>
</dbReference>
<reference evidence="6 7" key="1">
    <citation type="journal article" date="2018" name="MBio">
        <title>Comparative Genomics Reveals the Core Gene Toolbox for the Fungus-Insect Symbiosis.</title>
        <authorList>
            <person name="Wang Y."/>
            <person name="Stata M."/>
            <person name="Wang W."/>
            <person name="Stajich J.E."/>
            <person name="White M.M."/>
            <person name="Moncalvo J.M."/>
        </authorList>
    </citation>
    <scope>NUCLEOTIDE SEQUENCE [LARGE SCALE GENOMIC DNA]</scope>
    <source>
        <strain evidence="6 7">SWE-8-4</strain>
    </source>
</reference>
<feature type="signal peptide" evidence="4">
    <location>
        <begin position="1"/>
        <end position="22"/>
    </location>
</feature>
<dbReference type="PROSITE" id="PS51762">
    <property type="entry name" value="GH16_2"/>
    <property type="match status" value="1"/>
</dbReference>
<dbReference type="Proteomes" id="UP000245383">
    <property type="component" value="Unassembled WGS sequence"/>
</dbReference>
<dbReference type="OrthoDB" id="4781at2759"/>
<evidence type="ECO:0000256" key="4">
    <source>
        <dbReference type="SAM" id="SignalP"/>
    </source>
</evidence>
<feature type="compositionally biased region" description="Low complexity" evidence="3">
    <location>
        <begin position="280"/>
        <end position="316"/>
    </location>
</feature>
<feature type="chain" id="PRO_5015483499" description="GH16 domain-containing protein" evidence="4">
    <location>
        <begin position="23"/>
        <end position="351"/>
    </location>
</feature>
<keyword evidence="4" id="KW-0732">Signal</keyword>
<sequence length="351" mass="38842">MIQNSFLYLLLLFALATNYVEAACEKYGDGKSNCPKSSPCCYQGYCDSSAVFCILGNCRPGDSFSPESCWPKPHCSNIDSKFTDPSVLVNKRKFTGDVAKQIWWVDHGTFTADIKSGCTQPGVVSSFIVRNEFGDEIDFEWVGLDKTNVQTNYYYNDELDYTKMLASKPLGDSTDKFISYTIDWQPDSVSWYADNKLIRTVQRADTWSVAEGIYKFPDREAQLSFSIWDGGNTGAKGTMDWAGSPTPYDSDTVYSMYVKNIKIKCLYNGNDTYTHKNRGTSSSESPSSIKTPSSGSSSEKTTQTGSSNDDSSDSNNINIPTANNLEMATTSAGFKHGFASSLLVLIAVYFF</sequence>
<evidence type="ECO:0000259" key="5">
    <source>
        <dbReference type="PROSITE" id="PS51762"/>
    </source>
</evidence>
<evidence type="ECO:0000256" key="1">
    <source>
        <dbReference type="ARBA" id="ARBA00022801"/>
    </source>
</evidence>
<dbReference type="Pfam" id="PF00722">
    <property type="entry name" value="Glyco_hydro_16"/>
    <property type="match status" value="1"/>
</dbReference>
<dbReference type="EMBL" id="MBFR01000163">
    <property type="protein sequence ID" value="PVU92397.1"/>
    <property type="molecule type" value="Genomic_DNA"/>
</dbReference>
<dbReference type="SUPFAM" id="SSF49899">
    <property type="entry name" value="Concanavalin A-like lectins/glucanases"/>
    <property type="match status" value="1"/>
</dbReference>
<keyword evidence="2" id="KW-0326">Glycosidase</keyword>
<dbReference type="InterPro" id="IPR000757">
    <property type="entry name" value="Beta-glucanase-like"/>
</dbReference>
<feature type="domain" description="GH16" evidence="5">
    <location>
        <begin position="29"/>
        <end position="250"/>
    </location>
</feature>
<dbReference type="STRING" id="133385.A0A2T9YJ86"/>
<comment type="caution">
    <text evidence="6">The sequence shown here is derived from an EMBL/GenBank/DDBJ whole genome shotgun (WGS) entry which is preliminary data.</text>
</comment>
<dbReference type="GO" id="GO:0005975">
    <property type="term" value="P:carbohydrate metabolic process"/>
    <property type="evidence" value="ECO:0007669"/>
    <property type="project" value="InterPro"/>
</dbReference>
<organism evidence="6 7">
    <name type="scientific">Smittium simulii</name>
    <dbReference type="NCBI Taxonomy" id="133385"/>
    <lineage>
        <taxon>Eukaryota</taxon>
        <taxon>Fungi</taxon>
        <taxon>Fungi incertae sedis</taxon>
        <taxon>Zoopagomycota</taxon>
        <taxon>Kickxellomycotina</taxon>
        <taxon>Harpellomycetes</taxon>
        <taxon>Harpellales</taxon>
        <taxon>Legeriomycetaceae</taxon>
        <taxon>Smittium</taxon>
    </lineage>
</organism>
<evidence type="ECO:0000313" key="6">
    <source>
        <dbReference type="EMBL" id="PVU92397.1"/>
    </source>
</evidence>
<dbReference type="InterPro" id="IPR044791">
    <property type="entry name" value="Beta-glucanase/XTH"/>
</dbReference>
<protein>
    <recommendedName>
        <fullName evidence="5">GH16 domain-containing protein</fullName>
    </recommendedName>
</protein>
<gene>
    <name evidence="6" type="ORF">BB561_003851</name>
</gene>
<proteinExistence type="predicted"/>
<evidence type="ECO:0000313" key="7">
    <source>
        <dbReference type="Proteomes" id="UP000245383"/>
    </source>
</evidence>
<feature type="region of interest" description="Disordered" evidence="3">
    <location>
        <begin position="276"/>
        <end position="319"/>
    </location>
</feature>
<dbReference type="InterPro" id="IPR013320">
    <property type="entry name" value="ConA-like_dom_sf"/>
</dbReference>
<dbReference type="GO" id="GO:0004553">
    <property type="term" value="F:hydrolase activity, hydrolyzing O-glycosyl compounds"/>
    <property type="evidence" value="ECO:0007669"/>
    <property type="project" value="InterPro"/>
</dbReference>
<keyword evidence="7" id="KW-1185">Reference proteome</keyword>
<name>A0A2T9YJ86_9FUNG</name>
<dbReference type="AlphaFoldDB" id="A0A2T9YJ86"/>
<accession>A0A2T9YJ86</accession>
<dbReference type="PANTHER" id="PTHR31062">
    <property type="entry name" value="XYLOGLUCAN ENDOTRANSGLUCOSYLASE/HYDROLASE PROTEIN 8-RELATED"/>
    <property type="match status" value="1"/>
</dbReference>
<keyword evidence="1" id="KW-0378">Hydrolase</keyword>
<evidence type="ECO:0000256" key="3">
    <source>
        <dbReference type="SAM" id="MobiDB-lite"/>
    </source>
</evidence>
<evidence type="ECO:0000256" key="2">
    <source>
        <dbReference type="ARBA" id="ARBA00023295"/>
    </source>
</evidence>